<dbReference type="InterPro" id="IPR002645">
    <property type="entry name" value="STAS_dom"/>
</dbReference>
<sequence>MDYKIDRSEKYAVITLEETHFTDELPALFEAKARELLREDYHNLIVVMNKATDIDSAGIMTLRKLVRLCTTGLGTLVVATQNDDFTDLLEDSNIADLLVLPTLEEAIDAVFMHDLENEFGMGDDDYDDDDYEGISEMKEP</sequence>
<feature type="region of interest" description="Disordered" evidence="1">
    <location>
        <begin position="121"/>
        <end position="140"/>
    </location>
</feature>
<evidence type="ECO:0000256" key="1">
    <source>
        <dbReference type="SAM" id="MobiDB-lite"/>
    </source>
</evidence>
<name>A0A7C9FF78_9BACT</name>
<dbReference type="EMBL" id="WHLY01000002">
    <property type="protein sequence ID" value="MPR36350.1"/>
    <property type="molecule type" value="Genomic_DNA"/>
</dbReference>
<feature type="compositionally biased region" description="Acidic residues" evidence="1">
    <location>
        <begin position="121"/>
        <end position="133"/>
    </location>
</feature>
<dbReference type="AlphaFoldDB" id="A0A7C9FF78"/>
<evidence type="ECO:0000313" key="3">
    <source>
        <dbReference type="EMBL" id="MPR36350.1"/>
    </source>
</evidence>
<dbReference type="Pfam" id="PF01740">
    <property type="entry name" value="STAS"/>
    <property type="match status" value="1"/>
</dbReference>
<dbReference type="RefSeq" id="WP_152764170.1">
    <property type="nucleotide sequence ID" value="NZ_WHLY01000002.1"/>
</dbReference>
<dbReference type="Gene3D" id="3.30.750.24">
    <property type="entry name" value="STAS domain"/>
    <property type="match status" value="1"/>
</dbReference>
<evidence type="ECO:0000313" key="4">
    <source>
        <dbReference type="Proteomes" id="UP000479293"/>
    </source>
</evidence>
<reference evidence="3 4" key="1">
    <citation type="submission" date="2019-10" db="EMBL/GenBank/DDBJ databases">
        <title>Draft Genome Sequence of Cytophagaceae sp. SJW1-29.</title>
        <authorList>
            <person name="Choi A."/>
        </authorList>
    </citation>
    <scope>NUCLEOTIDE SEQUENCE [LARGE SCALE GENOMIC DNA]</scope>
    <source>
        <strain evidence="3 4">SJW1-29</strain>
    </source>
</reference>
<keyword evidence="4" id="KW-1185">Reference proteome</keyword>
<accession>A0A7C9FF78</accession>
<organism evidence="3 4">
    <name type="scientific">Salmonirosea aquatica</name>
    <dbReference type="NCBI Taxonomy" id="2654236"/>
    <lineage>
        <taxon>Bacteria</taxon>
        <taxon>Pseudomonadati</taxon>
        <taxon>Bacteroidota</taxon>
        <taxon>Cytophagia</taxon>
        <taxon>Cytophagales</taxon>
        <taxon>Spirosomataceae</taxon>
        <taxon>Salmonirosea</taxon>
    </lineage>
</organism>
<dbReference type="InterPro" id="IPR036513">
    <property type="entry name" value="STAS_dom_sf"/>
</dbReference>
<dbReference type="Proteomes" id="UP000479293">
    <property type="component" value="Unassembled WGS sequence"/>
</dbReference>
<feature type="domain" description="STAS" evidence="2">
    <location>
        <begin position="27"/>
        <end position="106"/>
    </location>
</feature>
<comment type="caution">
    <text evidence="3">The sequence shown here is derived from an EMBL/GenBank/DDBJ whole genome shotgun (WGS) entry which is preliminary data.</text>
</comment>
<dbReference type="SUPFAM" id="SSF52091">
    <property type="entry name" value="SpoIIaa-like"/>
    <property type="match status" value="1"/>
</dbReference>
<protein>
    <submittedName>
        <fullName evidence="3">STAS domain-containing protein</fullName>
    </submittedName>
</protein>
<gene>
    <name evidence="3" type="ORF">GBK04_24145</name>
</gene>
<evidence type="ECO:0000259" key="2">
    <source>
        <dbReference type="Pfam" id="PF01740"/>
    </source>
</evidence>
<proteinExistence type="predicted"/>